<evidence type="ECO:0000259" key="6">
    <source>
        <dbReference type="PROSITE" id="PS50109"/>
    </source>
</evidence>
<dbReference type="InterPro" id="IPR003661">
    <property type="entry name" value="HisK_dim/P_dom"/>
</dbReference>
<dbReference type="EC" id="2.7.13.3" evidence="2"/>
<reference evidence="7 8" key="1">
    <citation type="submission" date="2021-06" db="EMBL/GenBank/DDBJ databases">
        <title>Sphingomonas sp. XMGL2, whole genome shotgun sequencing project.</title>
        <authorList>
            <person name="Zhao G."/>
            <person name="Shen L."/>
        </authorList>
    </citation>
    <scope>NUCLEOTIDE SEQUENCE [LARGE SCALE GENOMIC DNA]</scope>
    <source>
        <strain evidence="7 8">XMGL2</strain>
    </source>
</reference>
<feature type="domain" description="Histidine kinase" evidence="6">
    <location>
        <begin position="558"/>
        <end position="778"/>
    </location>
</feature>
<name>A0ABS6BJ75_9SPHN</name>
<dbReference type="EMBL" id="JAHKRT010000005">
    <property type="protein sequence ID" value="MBU3078350.1"/>
    <property type="molecule type" value="Genomic_DNA"/>
</dbReference>
<evidence type="ECO:0000256" key="1">
    <source>
        <dbReference type="ARBA" id="ARBA00000085"/>
    </source>
</evidence>
<dbReference type="PROSITE" id="PS50109">
    <property type="entry name" value="HIS_KIN"/>
    <property type="match status" value="1"/>
</dbReference>
<dbReference type="InterPro" id="IPR050736">
    <property type="entry name" value="Sensor_HK_Regulatory"/>
</dbReference>
<dbReference type="InterPro" id="IPR003594">
    <property type="entry name" value="HATPase_dom"/>
</dbReference>
<dbReference type="PANTHER" id="PTHR43711">
    <property type="entry name" value="TWO-COMPONENT HISTIDINE KINASE"/>
    <property type="match status" value="1"/>
</dbReference>
<dbReference type="CDD" id="cd00075">
    <property type="entry name" value="HATPase"/>
    <property type="match status" value="1"/>
</dbReference>
<evidence type="ECO:0000313" key="8">
    <source>
        <dbReference type="Proteomes" id="UP000776276"/>
    </source>
</evidence>
<organism evidence="7 8">
    <name type="scientific">Sphingomonas quercus</name>
    <dbReference type="NCBI Taxonomy" id="2842451"/>
    <lineage>
        <taxon>Bacteria</taxon>
        <taxon>Pseudomonadati</taxon>
        <taxon>Pseudomonadota</taxon>
        <taxon>Alphaproteobacteria</taxon>
        <taxon>Sphingomonadales</taxon>
        <taxon>Sphingomonadaceae</taxon>
        <taxon>Sphingomonas</taxon>
    </lineage>
</organism>
<keyword evidence="3" id="KW-0808">Transferase</keyword>
<dbReference type="NCBIfam" id="TIGR00229">
    <property type="entry name" value="sensory_box"/>
    <property type="match status" value="1"/>
</dbReference>
<proteinExistence type="predicted"/>
<accession>A0ABS6BJ75</accession>
<dbReference type="PANTHER" id="PTHR43711:SF1">
    <property type="entry name" value="HISTIDINE KINASE 1"/>
    <property type="match status" value="1"/>
</dbReference>
<dbReference type="Pfam" id="PF02518">
    <property type="entry name" value="HATPase_c"/>
    <property type="match status" value="1"/>
</dbReference>
<dbReference type="SMART" id="SM00091">
    <property type="entry name" value="PAS"/>
    <property type="match status" value="3"/>
</dbReference>
<dbReference type="SMART" id="SM00388">
    <property type="entry name" value="HisKA"/>
    <property type="match status" value="1"/>
</dbReference>
<dbReference type="SMART" id="SM00387">
    <property type="entry name" value="HATPase_c"/>
    <property type="match status" value="1"/>
</dbReference>
<dbReference type="CDD" id="cd00082">
    <property type="entry name" value="HisKA"/>
    <property type="match status" value="1"/>
</dbReference>
<keyword evidence="4" id="KW-0418">Kinase</keyword>
<comment type="catalytic activity">
    <reaction evidence="1">
        <text>ATP + protein L-histidine = ADP + protein N-phospho-L-histidine.</text>
        <dbReference type="EC" id="2.7.13.3"/>
    </reaction>
</comment>
<dbReference type="Pfam" id="PF12860">
    <property type="entry name" value="PAS_7"/>
    <property type="match status" value="2"/>
</dbReference>
<gene>
    <name evidence="7" type="ORF">KOF26_10760</name>
</gene>
<evidence type="ECO:0000256" key="2">
    <source>
        <dbReference type="ARBA" id="ARBA00012438"/>
    </source>
</evidence>
<evidence type="ECO:0000313" key="7">
    <source>
        <dbReference type="EMBL" id="MBU3078350.1"/>
    </source>
</evidence>
<dbReference type="InterPro" id="IPR000014">
    <property type="entry name" value="PAS"/>
</dbReference>
<evidence type="ECO:0000256" key="5">
    <source>
        <dbReference type="ARBA" id="ARBA00023012"/>
    </source>
</evidence>
<evidence type="ECO:0000256" key="4">
    <source>
        <dbReference type="ARBA" id="ARBA00022777"/>
    </source>
</evidence>
<dbReference type="RefSeq" id="WP_216324422.1">
    <property type="nucleotide sequence ID" value="NZ_JAHKRT010000005.1"/>
</dbReference>
<protein>
    <recommendedName>
        <fullName evidence="2">histidine kinase</fullName>
        <ecNumber evidence="2">2.7.13.3</ecNumber>
    </recommendedName>
</protein>
<comment type="caution">
    <text evidence="7">The sequence shown here is derived from an EMBL/GenBank/DDBJ whole genome shotgun (WGS) entry which is preliminary data.</text>
</comment>
<keyword evidence="5" id="KW-0902">Two-component regulatory system</keyword>
<keyword evidence="8" id="KW-1185">Reference proteome</keyword>
<dbReference type="InterPro" id="IPR005467">
    <property type="entry name" value="His_kinase_dom"/>
</dbReference>
<evidence type="ECO:0000256" key="3">
    <source>
        <dbReference type="ARBA" id="ARBA00022679"/>
    </source>
</evidence>
<dbReference type="Pfam" id="PF00512">
    <property type="entry name" value="HisKA"/>
    <property type="match status" value="1"/>
</dbReference>
<dbReference type="Proteomes" id="UP000776276">
    <property type="component" value="Unassembled WGS sequence"/>
</dbReference>
<sequence>MINVTPITLALISALLAIWLGVAVWATIAGLRAIARARDTESYNLRLAGLIEGGPAIPLVIHDDGRIEAPARLARRLGLTELPETLDELLHAETLVPADLEAFGRDIAAARTAGARLNRPLRLRGSDRILVARGGPAAGDLTRGGVVAWVFDVTDARREIDRLEQETNLLGRALDSLSALIEAAPVPMWHRAPDLRIDLVNTAYVRAVEGVDAEDVISRGLELIDGPAARPADAEPGTVAVRTLPATIGGERRMLRVVDVALGENGVAGYAVDIEELEEARADLDRFAEAQHQLLDQLSAGVAQFASDRGLVFYNQPFCRLFALQPEWLSDRPEFDRVLERMREVNRLPESRDFPRWKEERRRWFLTEGVAEEAWVLPGGRHLRVVPQPMPDGGLLLIFEDRTEQVKLESARDELLRVRTATFNNLFEAIGVFASDGRLQMWNDRFGDVWGLSEEELGQHPRIDALVSSVAKRLVNPSRAGLIRELVRIATVERQQRSGRVMLGDGRHFEFAAVPLPDGNALFTMIDITDSRRIEQALRERNEALEEGDRVKTAFVANMSYELRTPLTSIGGFAEMLAEGYAGPLTEQQSDYMRAILSSVARLGALIDDVLDLTQTGAGNLPLVEDMVDIATLVRQAAAQIDDAARHRRIQLVVELAEPLGTLVGDARRLRQALDHILRNAVAYTQGGGRVLLRAEGDAGEMRIIVADNGPGIPPKEKARVFDRFHRASLGVADGKQASLGLGLPLSRQFIEAHGGEVELISEEGEGTTVIISLPRRRVQRR</sequence>